<proteinExistence type="predicted"/>
<accession>A0ABY3FIX2</accession>
<protein>
    <submittedName>
        <fullName evidence="1">2-keto-4-pentenoate hydratase</fullName>
    </submittedName>
</protein>
<dbReference type="Gene3D" id="3.90.850.10">
    <property type="entry name" value="Fumarylacetoacetase-like, C-terminal domain"/>
    <property type="match status" value="1"/>
</dbReference>
<dbReference type="Proteomes" id="UP000317938">
    <property type="component" value="Unassembled WGS sequence"/>
</dbReference>
<organism evidence="1 2">
    <name type="scientific">Pseudoalteromonas neustonica</name>
    <dbReference type="NCBI Taxonomy" id="1840331"/>
    <lineage>
        <taxon>Bacteria</taxon>
        <taxon>Pseudomonadati</taxon>
        <taxon>Pseudomonadota</taxon>
        <taxon>Gammaproteobacteria</taxon>
        <taxon>Alteromonadales</taxon>
        <taxon>Pseudoalteromonadaceae</taxon>
        <taxon>Pseudoalteromonas</taxon>
    </lineage>
</organism>
<reference evidence="1 2" key="1">
    <citation type="submission" date="2019-07" db="EMBL/GenBank/DDBJ databases">
        <title>Diversity of Bacteria from Kongsfjorden, Arctic.</title>
        <authorList>
            <person name="Yu Y."/>
        </authorList>
    </citation>
    <scope>NUCLEOTIDE SEQUENCE [LARGE SCALE GENOMIC DNA]</scope>
    <source>
        <strain evidence="1 2">SM1927</strain>
    </source>
</reference>
<evidence type="ECO:0000313" key="1">
    <source>
        <dbReference type="EMBL" id="TVU86562.1"/>
    </source>
</evidence>
<dbReference type="InterPro" id="IPR050772">
    <property type="entry name" value="Hydratase-Decarb/MhpD_sf"/>
</dbReference>
<dbReference type="PANTHER" id="PTHR30143">
    <property type="entry name" value="ACID HYDRATASE"/>
    <property type="match status" value="1"/>
</dbReference>
<dbReference type="EMBL" id="VNFF01000001">
    <property type="protein sequence ID" value="TVU86562.1"/>
    <property type="molecule type" value="Genomic_DNA"/>
</dbReference>
<dbReference type="SUPFAM" id="SSF56529">
    <property type="entry name" value="FAH"/>
    <property type="match status" value="1"/>
</dbReference>
<keyword evidence="2" id="KW-1185">Reference proteome</keyword>
<sequence length="281" mass="30482">MKPTAAGVAIIKPYYEEVSVDSSTKLKTIAAHLFAQRTSAAPQSDLPPQLALTSTEDSLAVQQLMIALNKGQVFGWKCLLPLDNGAIILAPILKPPQSFAQICTLYTEQNKARIEPEIAFVFAQNMPKQASYSEAEIDHAVSDTHMALELIQNRFSTAYQANHFTKLADGLSNQGVLLGPKINKQAAYDAAHITIAITQNNQCHSYLGKHPCGLAQTPIYWAINYLAKCGITLAAGQILITGSYCGVIELDTDVDTEIDYAGLGKYTVKFSGLTDNDITVF</sequence>
<evidence type="ECO:0000313" key="2">
    <source>
        <dbReference type="Proteomes" id="UP000317938"/>
    </source>
</evidence>
<dbReference type="PANTHER" id="PTHR30143:SF0">
    <property type="entry name" value="2-KETO-4-PENTENOATE HYDRATASE"/>
    <property type="match status" value="1"/>
</dbReference>
<dbReference type="InterPro" id="IPR036663">
    <property type="entry name" value="Fumarylacetoacetase_C_sf"/>
</dbReference>
<name>A0ABY3FIX2_9GAMM</name>
<gene>
    <name evidence="1" type="ORF">FQP85_01175</name>
</gene>
<comment type="caution">
    <text evidence="1">The sequence shown here is derived from an EMBL/GenBank/DDBJ whole genome shotgun (WGS) entry which is preliminary data.</text>
</comment>